<proteinExistence type="predicted"/>
<sequence length="74" mass="8366">MLAGFDIQRHPFQIRPIGGIGFHLITYVGFVAEPNGSSSKALHHKPIGWADICFVEENTLLPERFFQMLQLTIL</sequence>
<dbReference type="Proteomes" id="UP000199011">
    <property type="component" value="Unassembled WGS sequence"/>
</dbReference>
<dbReference type="AlphaFoldDB" id="A0A1I4Z543"/>
<organism evidence="1 2">
    <name type="scientific">Xenorhabdus japonica</name>
    <dbReference type="NCBI Taxonomy" id="53341"/>
    <lineage>
        <taxon>Bacteria</taxon>
        <taxon>Pseudomonadati</taxon>
        <taxon>Pseudomonadota</taxon>
        <taxon>Gammaproteobacteria</taxon>
        <taxon>Enterobacterales</taxon>
        <taxon>Morganellaceae</taxon>
        <taxon>Xenorhabdus</taxon>
    </lineage>
</organism>
<evidence type="ECO:0000313" key="1">
    <source>
        <dbReference type="EMBL" id="SFN45079.1"/>
    </source>
</evidence>
<accession>A0A1I4Z543</accession>
<name>A0A1I4Z543_9GAMM</name>
<evidence type="ECO:0000313" key="2">
    <source>
        <dbReference type="Proteomes" id="UP000199011"/>
    </source>
</evidence>
<reference evidence="2" key="1">
    <citation type="submission" date="2016-10" db="EMBL/GenBank/DDBJ databases">
        <authorList>
            <person name="Varghese N."/>
            <person name="Submissions S."/>
        </authorList>
    </citation>
    <scope>NUCLEOTIDE SEQUENCE [LARGE SCALE GENOMIC DNA]</scope>
    <source>
        <strain evidence="2">DSM 16522</strain>
    </source>
</reference>
<gene>
    <name evidence="1" type="ORF">SAMN05421579_10453</name>
</gene>
<keyword evidence="2" id="KW-1185">Reference proteome</keyword>
<protein>
    <submittedName>
        <fullName evidence="1">Uncharacterized protein</fullName>
    </submittedName>
</protein>
<dbReference type="EMBL" id="FOVO01000004">
    <property type="protein sequence ID" value="SFN45079.1"/>
    <property type="molecule type" value="Genomic_DNA"/>
</dbReference>